<evidence type="ECO:0000259" key="22">
    <source>
        <dbReference type="PROSITE" id="PS50240"/>
    </source>
</evidence>
<dbReference type="SMART" id="SM00032">
    <property type="entry name" value="CCP"/>
    <property type="match status" value="2"/>
</dbReference>
<dbReference type="PROSITE" id="PS50923">
    <property type="entry name" value="SUSHI"/>
    <property type="match status" value="2"/>
</dbReference>
<comment type="function">
    <text evidence="15">Protein C is a vitamin K-dependent serine protease that regulates blood coagulation by inactivating factors Va and VIIIa in the presence of calcium ions and phospholipids. Exerts a protective effect on the endothelial cell barrier function.</text>
</comment>
<feature type="non-terminal residue" evidence="24">
    <location>
        <position position="1"/>
    </location>
</feature>
<keyword evidence="10" id="KW-0333">Golgi apparatus</keyword>
<evidence type="ECO:0000256" key="17">
    <source>
        <dbReference type="ARBA" id="ARBA00040219"/>
    </source>
</evidence>
<dbReference type="Pfam" id="PF00084">
    <property type="entry name" value="Sushi"/>
    <property type="match status" value="1"/>
</dbReference>
<dbReference type="InterPro" id="IPR035976">
    <property type="entry name" value="Sushi/SCR/CCP_sf"/>
</dbReference>
<dbReference type="Gene3D" id="2.10.70.10">
    <property type="entry name" value="Complement Module, domain 1"/>
    <property type="match status" value="2"/>
</dbReference>
<evidence type="ECO:0000256" key="2">
    <source>
        <dbReference type="ARBA" id="ARBA00004555"/>
    </source>
</evidence>
<keyword evidence="8" id="KW-0256">Endoplasmic reticulum</keyword>
<organism evidence="24 25">
    <name type="scientific">Silurus asotus</name>
    <name type="common">Amur catfish</name>
    <name type="synonym">Parasilurus asotus</name>
    <dbReference type="NCBI Taxonomy" id="30991"/>
    <lineage>
        <taxon>Eukaryota</taxon>
        <taxon>Metazoa</taxon>
        <taxon>Chordata</taxon>
        <taxon>Craniata</taxon>
        <taxon>Vertebrata</taxon>
        <taxon>Euteleostomi</taxon>
        <taxon>Actinopterygii</taxon>
        <taxon>Neopterygii</taxon>
        <taxon>Teleostei</taxon>
        <taxon>Ostariophysi</taxon>
        <taxon>Siluriformes</taxon>
        <taxon>Siluridae</taxon>
        <taxon>Silurus</taxon>
    </lineage>
</organism>
<feature type="domain" description="Sushi" evidence="23">
    <location>
        <begin position="65"/>
        <end position="134"/>
    </location>
</feature>
<dbReference type="GO" id="GO:0005783">
    <property type="term" value="C:endoplasmic reticulum"/>
    <property type="evidence" value="ECO:0007669"/>
    <property type="project" value="UniProtKB-SubCell"/>
</dbReference>
<dbReference type="GO" id="GO:0007596">
    <property type="term" value="P:blood coagulation"/>
    <property type="evidence" value="ECO:0007669"/>
    <property type="project" value="UniProtKB-KW"/>
</dbReference>
<evidence type="ECO:0000256" key="9">
    <source>
        <dbReference type="ARBA" id="ARBA00022825"/>
    </source>
</evidence>
<dbReference type="PANTHER" id="PTHR24252:SF7">
    <property type="entry name" value="HYALIN"/>
    <property type="match status" value="1"/>
</dbReference>
<evidence type="ECO:0000256" key="15">
    <source>
        <dbReference type="ARBA" id="ARBA00037553"/>
    </source>
</evidence>
<dbReference type="GO" id="GO:0005794">
    <property type="term" value="C:Golgi apparatus"/>
    <property type="evidence" value="ECO:0007669"/>
    <property type="project" value="UniProtKB-SubCell"/>
</dbReference>
<dbReference type="GO" id="GO:0004252">
    <property type="term" value="F:serine-type endopeptidase activity"/>
    <property type="evidence" value="ECO:0007669"/>
    <property type="project" value="UniProtKB-EC"/>
</dbReference>
<evidence type="ECO:0000256" key="10">
    <source>
        <dbReference type="ARBA" id="ARBA00023034"/>
    </source>
</evidence>
<evidence type="ECO:0000256" key="5">
    <source>
        <dbReference type="ARBA" id="ARBA00022670"/>
    </source>
</evidence>
<dbReference type="GO" id="GO:0005576">
    <property type="term" value="C:extracellular region"/>
    <property type="evidence" value="ECO:0007669"/>
    <property type="project" value="UniProtKB-SubCell"/>
</dbReference>
<evidence type="ECO:0000256" key="20">
    <source>
        <dbReference type="ARBA" id="ARBA00042906"/>
    </source>
</evidence>
<evidence type="ECO:0000256" key="18">
    <source>
        <dbReference type="ARBA" id="ARBA00041306"/>
    </source>
</evidence>
<sequence length="389" mass="43492">VQCESPKNTNSRIIPERPTYYYRDVITAQCDIGYKIIIKGEEFSNYKFDCQINGQWSLPVQCQIVHCKSPPPLLNGEVKLISGANNQYRSVMKWHCNRPYIIPDTYKATYTCNADKKWKDDQNNVMPVSPKCVLECGHPVVGLERQKRVIGGHRAPQGAFPWHAYINHNHGGGGGAVIAEKWILTSASVLMITNKIIDHKLMKIYVAVRNIQNSQYLPLEIKSLHIHPLYNNADGKHYDNDIAMIELEKPILYNADVMPLCLPPQGAEFTPGLTGWVSGFGETAKMKSSRYLRYTSLPLVNKQTCQNFIDNFKIPVALTDNMFCAGVPEGGKDACNGDGGGPLVLKKNGVFWATGIVSWGSECGKPGKYGVYTLVSNYINWINKTMSEN</sequence>
<dbReference type="InterPro" id="IPR000436">
    <property type="entry name" value="Sushi_SCR_CCP_dom"/>
</dbReference>
<proteinExistence type="predicted"/>
<keyword evidence="13" id="KW-0325">Glycoprotein</keyword>
<dbReference type="CDD" id="cd00033">
    <property type="entry name" value="CCP"/>
    <property type="match status" value="1"/>
</dbReference>
<keyword evidence="6" id="KW-0356">Hemostasis</keyword>
<comment type="caution">
    <text evidence="24">The sequence shown here is derived from an EMBL/GenBank/DDBJ whole genome shotgun (WGS) entry which is preliminary data.</text>
</comment>
<accession>A0AAD5AL31</accession>
<evidence type="ECO:0000313" key="25">
    <source>
        <dbReference type="Proteomes" id="UP001205998"/>
    </source>
</evidence>
<dbReference type="InterPro" id="IPR009003">
    <property type="entry name" value="Peptidase_S1_PA"/>
</dbReference>
<dbReference type="PRINTS" id="PR00722">
    <property type="entry name" value="CHYMOTRYPSIN"/>
</dbReference>
<dbReference type="Gene3D" id="2.40.10.10">
    <property type="entry name" value="Trypsin-like serine proteases"/>
    <property type="match status" value="1"/>
</dbReference>
<keyword evidence="9" id="KW-0720">Serine protease</keyword>
<evidence type="ECO:0000256" key="6">
    <source>
        <dbReference type="ARBA" id="ARBA00022696"/>
    </source>
</evidence>
<evidence type="ECO:0000256" key="7">
    <source>
        <dbReference type="ARBA" id="ARBA00022801"/>
    </source>
</evidence>
<evidence type="ECO:0000259" key="23">
    <source>
        <dbReference type="PROSITE" id="PS50923"/>
    </source>
</evidence>
<keyword evidence="12" id="KW-1015">Disulfide bond</keyword>
<keyword evidence="7" id="KW-0378">Hydrolase</keyword>
<feature type="domain" description="Sushi" evidence="23">
    <location>
        <begin position="1"/>
        <end position="64"/>
    </location>
</feature>
<reference evidence="24" key="1">
    <citation type="submission" date="2018-07" db="EMBL/GenBank/DDBJ databases">
        <title>Comparative genomics of catfishes provides insights into carnivory and benthic adaptation.</title>
        <authorList>
            <person name="Zhang Y."/>
            <person name="Wang D."/>
            <person name="Peng Z."/>
            <person name="Zheng S."/>
            <person name="Shao F."/>
            <person name="Tao W."/>
        </authorList>
    </citation>
    <scope>NUCLEOTIDE SEQUENCE</scope>
    <source>
        <strain evidence="24">Chongqing</strain>
    </source>
</reference>
<evidence type="ECO:0000256" key="21">
    <source>
        <dbReference type="PROSITE-ProRule" id="PRU00302"/>
    </source>
</evidence>
<evidence type="ECO:0000256" key="19">
    <source>
        <dbReference type="ARBA" id="ARBA00042403"/>
    </source>
</evidence>
<evidence type="ECO:0000256" key="16">
    <source>
        <dbReference type="ARBA" id="ARBA00038995"/>
    </source>
</evidence>
<dbReference type="Proteomes" id="UP001205998">
    <property type="component" value="Unassembled WGS sequence"/>
</dbReference>
<evidence type="ECO:0000256" key="11">
    <source>
        <dbReference type="ARBA" id="ARBA00023084"/>
    </source>
</evidence>
<evidence type="ECO:0000256" key="13">
    <source>
        <dbReference type="ARBA" id="ARBA00023180"/>
    </source>
</evidence>
<name>A0AAD5AL31_SILAS</name>
<dbReference type="PANTHER" id="PTHR24252">
    <property type="entry name" value="ACROSIN-RELATED"/>
    <property type="match status" value="1"/>
</dbReference>
<dbReference type="InterPro" id="IPR043504">
    <property type="entry name" value="Peptidase_S1_PA_chymotrypsin"/>
</dbReference>
<gene>
    <name evidence="24" type="ORF">C0J50_22134</name>
</gene>
<keyword evidence="4" id="KW-0964">Secreted</keyword>
<keyword evidence="5 24" id="KW-0645">Protease</keyword>
<evidence type="ECO:0000256" key="1">
    <source>
        <dbReference type="ARBA" id="ARBA00004240"/>
    </source>
</evidence>
<evidence type="ECO:0000256" key="14">
    <source>
        <dbReference type="ARBA" id="ARBA00036045"/>
    </source>
</evidence>
<evidence type="ECO:0000256" key="4">
    <source>
        <dbReference type="ARBA" id="ARBA00022525"/>
    </source>
</evidence>
<dbReference type="EMBL" id="MU551696">
    <property type="protein sequence ID" value="KAI5618152.1"/>
    <property type="molecule type" value="Genomic_DNA"/>
</dbReference>
<dbReference type="PROSITE" id="PS50240">
    <property type="entry name" value="TRYPSIN_DOM"/>
    <property type="match status" value="1"/>
</dbReference>
<dbReference type="FunFam" id="2.40.10.10:FF:000011">
    <property type="entry name" value="Coagulation factor X"/>
    <property type="match status" value="1"/>
</dbReference>
<keyword evidence="21" id="KW-0768">Sushi</keyword>
<dbReference type="GO" id="GO:0006508">
    <property type="term" value="P:proteolysis"/>
    <property type="evidence" value="ECO:0007669"/>
    <property type="project" value="UniProtKB-KW"/>
</dbReference>
<evidence type="ECO:0000256" key="8">
    <source>
        <dbReference type="ARBA" id="ARBA00022824"/>
    </source>
</evidence>
<dbReference type="EC" id="3.4.21.69" evidence="16"/>
<dbReference type="SUPFAM" id="SSF50494">
    <property type="entry name" value="Trypsin-like serine proteases"/>
    <property type="match status" value="1"/>
</dbReference>
<keyword evidence="11" id="KW-0094">Blood coagulation</keyword>
<feature type="domain" description="Peptidase S1" evidence="22">
    <location>
        <begin position="149"/>
        <end position="387"/>
    </location>
</feature>
<evidence type="ECO:0000256" key="3">
    <source>
        <dbReference type="ARBA" id="ARBA00004613"/>
    </source>
</evidence>
<comment type="catalytic activity">
    <reaction evidence="14">
        <text>Degradation of blood coagulation factors Va and VIIIa.</text>
        <dbReference type="EC" id="3.4.21.69"/>
    </reaction>
</comment>
<evidence type="ECO:0000256" key="12">
    <source>
        <dbReference type="ARBA" id="ARBA00023157"/>
    </source>
</evidence>
<protein>
    <recommendedName>
        <fullName evidence="17">Vitamin K-dependent protein C</fullName>
        <ecNumber evidence="16">3.4.21.69</ecNumber>
    </recommendedName>
    <alternativeName>
        <fullName evidence="20">Anticoagulant protein C</fullName>
    </alternativeName>
    <alternativeName>
        <fullName evidence="18">Autoprothrombin IIA</fullName>
    </alternativeName>
    <alternativeName>
        <fullName evidence="19">Blood coagulation factor XIV</fullName>
    </alternativeName>
</protein>
<dbReference type="AlphaFoldDB" id="A0AAD5AL31"/>
<evidence type="ECO:0000313" key="24">
    <source>
        <dbReference type="EMBL" id="KAI5618152.1"/>
    </source>
</evidence>
<comment type="caution">
    <text evidence="21">Lacks conserved residue(s) required for the propagation of feature annotation.</text>
</comment>
<comment type="subcellular location">
    <subcellularLocation>
        <location evidence="1">Endoplasmic reticulum</location>
    </subcellularLocation>
    <subcellularLocation>
        <location evidence="2">Golgi apparatus</location>
    </subcellularLocation>
    <subcellularLocation>
        <location evidence="3">Secreted</location>
    </subcellularLocation>
</comment>
<dbReference type="InterPro" id="IPR001314">
    <property type="entry name" value="Peptidase_S1A"/>
</dbReference>
<dbReference type="Pfam" id="PF00089">
    <property type="entry name" value="Trypsin"/>
    <property type="match status" value="1"/>
</dbReference>
<dbReference type="InterPro" id="IPR001254">
    <property type="entry name" value="Trypsin_dom"/>
</dbReference>
<dbReference type="SMART" id="SM00020">
    <property type="entry name" value="Tryp_SPc"/>
    <property type="match status" value="1"/>
</dbReference>
<dbReference type="CDD" id="cd00190">
    <property type="entry name" value="Tryp_SPc"/>
    <property type="match status" value="1"/>
</dbReference>
<keyword evidence="25" id="KW-1185">Reference proteome</keyword>
<dbReference type="SUPFAM" id="SSF57535">
    <property type="entry name" value="Complement control module/SCR domain"/>
    <property type="match status" value="2"/>
</dbReference>